<sequence length="762" mass="82590">MSCPDCVKGAYLPGEPVGKLGFKGAYYSPAPKPNTTRGGESNAPHSDSPLNNDSAVVLLTDGFGLPLKNCKIIADTLATGLGCDVWVPDILDGRPLVNVDDLLLPDRAGVKMTFANWVTFVKKTIPKIPAFLHNTPSKVDLRIHDFILGLREDKKYTKIGAIGYCYGGAAAVRLSSHPELIDSAVICHPGPFSLKDVKRIQVPVSWACAQEDLFFSDKLRKQSETALAARKDQAGFVEYQFVEYKGTTHGFAARPNLEVAKKSSALQLIPEILDGQEVGHPSILSRSISKLDTDAARFGSTYLSKFGWDPSKGLGATGEGRISHLKVAQKLDMLGIGAAQQNDVNGIAWKQNKDFEALLRRLNESTGDEAKGSVEMLEVKIEEDEYEVAGQGEKGRKKRKKGQDGEREESVDGTVEGSKKDKKRRKKDRDGGVDDEDVDGNKEKKRRKKDKAGGSDIELDTGTPANDIPDDDQPLSEPSSSASVTPAPPPTARRPAMRHRAHRARAIASKSIASKSSAAIAEILGISPSASPSVTASVVQTPRAGSPEVTLEKLQTSTKSVSDYFKEKLLLKSTGSTSGPSALRVESTLKVEVDSWDETPRLGLGSSSFSASMTTAVVKTESNPGLGMSTFSRHLSSMFASATLSSEMPQQEESKATLVEEPESLPQESDAESTTKKSKSKKKRKGKEREAEDASLVDEEVGGEPVTETLPAETKEKEKKKKKKRTQDGAEASLENESKSKSKEERRRRKAEKSRETSSLEY</sequence>
<dbReference type="Proteomes" id="UP000824881">
    <property type="component" value="Unassembled WGS sequence"/>
</dbReference>
<name>A0ACB7IRT6_PLECO</name>
<reference evidence="1 2" key="1">
    <citation type="journal article" date="2021" name="Appl. Environ. Microbiol.">
        <title>Genetic linkage and physical mapping for an oyster mushroom Pleurotus cornucopiae and QTL analysis for the trait cap color.</title>
        <authorList>
            <person name="Zhang Y."/>
            <person name="Gao W."/>
            <person name="Sonnenberg A."/>
            <person name="Chen Q."/>
            <person name="Zhang J."/>
            <person name="Huang C."/>
        </authorList>
    </citation>
    <scope>NUCLEOTIDE SEQUENCE [LARGE SCALE GENOMIC DNA]</scope>
    <source>
        <strain evidence="1">CCMSSC00406</strain>
    </source>
</reference>
<evidence type="ECO:0000313" key="1">
    <source>
        <dbReference type="EMBL" id="KAG9220943.1"/>
    </source>
</evidence>
<accession>A0ACB7IRT6</accession>
<comment type="caution">
    <text evidence="1">The sequence shown here is derived from an EMBL/GenBank/DDBJ whole genome shotgun (WGS) entry which is preliminary data.</text>
</comment>
<gene>
    <name evidence="1" type="ORF">CCMSSC00406_0002457</name>
</gene>
<protein>
    <submittedName>
        <fullName evidence="1">Uncharacterized protein</fullName>
    </submittedName>
</protein>
<proteinExistence type="predicted"/>
<organism evidence="1 2">
    <name type="scientific">Pleurotus cornucopiae</name>
    <name type="common">Cornucopia mushroom</name>
    <dbReference type="NCBI Taxonomy" id="5321"/>
    <lineage>
        <taxon>Eukaryota</taxon>
        <taxon>Fungi</taxon>
        <taxon>Dikarya</taxon>
        <taxon>Basidiomycota</taxon>
        <taxon>Agaricomycotina</taxon>
        <taxon>Agaricomycetes</taxon>
        <taxon>Agaricomycetidae</taxon>
        <taxon>Agaricales</taxon>
        <taxon>Pleurotineae</taxon>
        <taxon>Pleurotaceae</taxon>
        <taxon>Pleurotus</taxon>
    </lineage>
</organism>
<keyword evidence="2" id="KW-1185">Reference proteome</keyword>
<evidence type="ECO:0000313" key="2">
    <source>
        <dbReference type="Proteomes" id="UP000824881"/>
    </source>
</evidence>
<dbReference type="EMBL" id="WQMT02000007">
    <property type="protein sequence ID" value="KAG9220943.1"/>
    <property type="molecule type" value="Genomic_DNA"/>
</dbReference>